<protein>
    <submittedName>
        <fullName evidence="1">Uncharacterized protein</fullName>
    </submittedName>
</protein>
<feature type="non-terminal residue" evidence="1">
    <location>
        <position position="1"/>
    </location>
</feature>
<evidence type="ECO:0000313" key="2">
    <source>
        <dbReference type="Proteomes" id="UP001432322"/>
    </source>
</evidence>
<name>A0AAV5VNP1_9BILA</name>
<sequence>SLCTTVCSCSEGLSDDAFDKVLCEKFADIFSPEAQVFERKVEEEFDRCNLDIKCTQMGIMALIGEVQSNSALYKEVSIVLAALGRNKLRNVDGTRRFFLPPNANKVVTKDRITYEWTNTPDKDAKQ</sequence>
<gene>
    <name evidence="1" type="ORF">PFISCL1PPCAC_11587</name>
</gene>
<reference evidence="1" key="1">
    <citation type="submission" date="2023-10" db="EMBL/GenBank/DDBJ databases">
        <title>Genome assembly of Pristionchus species.</title>
        <authorList>
            <person name="Yoshida K."/>
            <person name="Sommer R.J."/>
        </authorList>
    </citation>
    <scope>NUCLEOTIDE SEQUENCE</scope>
    <source>
        <strain evidence="1">RS5133</strain>
    </source>
</reference>
<proteinExistence type="predicted"/>
<keyword evidence="2" id="KW-1185">Reference proteome</keyword>
<dbReference type="Proteomes" id="UP001432322">
    <property type="component" value="Unassembled WGS sequence"/>
</dbReference>
<organism evidence="1 2">
    <name type="scientific">Pristionchus fissidentatus</name>
    <dbReference type="NCBI Taxonomy" id="1538716"/>
    <lineage>
        <taxon>Eukaryota</taxon>
        <taxon>Metazoa</taxon>
        <taxon>Ecdysozoa</taxon>
        <taxon>Nematoda</taxon>
        <taxon>Chromadorea</taxon>
        <taxon>Rhabditida</taxon>
        <taxon>Rhabditina</taxon>
        <taxon>Diplogasteromorpha</taxon>
        <taxon>Diplogasteroidea</taxon>
        <taxon>Neodiplogasteridae</taxon>
        <taxon>Pristionchus</taxon>
    </lineage>
</organism>
<evidence type="ECO:0000313" key="1">
    <source>
        <dbReference type="EMBL" id="GMT20290.1"/>
    </source>
</evidence>
<accession>A0AAV5VNP1</accession>
<dbReference type="EMBL" id="BTSY01000003">
    <property type="protein sequence ID" value="GMT20290.1"/>
    <property type="molecule type" value="Genomic_DNA"/>
</dbReference>
<dbReference type="AlphaFoldDB" id="A0AAV5VNP1"/>
<comment type="caution">
    <text evidence="1">The sequence shown here is derived from an EMBL/GenBank/DDBJ whole genome shotgun (WGS) entry which is preliminary data.</text>
</comment>